<dbReference type="EMBL" id="JAEPRA010000001">
    <property type="protein sequence ID" value="KAG2189338.1"/>
    <property type="molecule type" value="Genomic_DNA"/>
</dbReference>
<organism evidence="3 4">
    <name type="scientific">Umbelopsis vinacea</name>
    <dbReference type="NCBI Taxonomy" id="44442"/>
    <lineage>
        <taxon>Eukaryota</taxon>
        <taxon>Fungi</taxon>
        <taxon>Fungi incertae sedis</taxon>
        <taxon>Mucoromycota</taxon>
        <taxon>Mucoromycotina</taxon>
        <taxon>Umbelopsidomycetes</taxon>
        <taxon>Umbelopsidales</taxon>
        <taxon>Umbelopsidaceae</taxon>
        <taxon>Umbelopsis</taxon>
    </lineage>
</organism>
<dbReference type="Pfam" id="PF01652">
    <property type="entry name" value="IF4E"/>
    <property type="match status" value="1"/>
</dbReference>
<feature type="region of interest" description="Disordered" evidence="2">
    <location>
        <begin position="1"/>
        <end position="33"/>
    </location>
</feature>
<keyword evidence="4" id="KW-1185">Reference proteome</keyword>
<comment type="similarity">
    <text evidence="1">Belongs to the eukaryotic initiation factor 4E family.</text>
</comment>
<dbReference type="InterPro" id="IPR001040">
    <property type="entry name" value="TIF_eIF_4E"/>
</dbReference>
<keyword evidence="1" id="KW-0694">RNA-binding</keyword>
<reference evidence="3" key="1">
    <citation type="submission" date="2020-12" db="EMBL/GenBank/DDBJ databases">
        <title>Metabolic potential, ecology and presence of endohyphal bacteria is reflected in genomic diversity of Mucoromycotina.</title>
        <authorList>
            <person name="Muszewska A."/>
            <person name="Okrasinska A."/>
            <person name="Steczkiewicz K."/>
            <person name="Drgas O."/>
            <person name="Orlowska M."/>
            <person name="Perlinska-Lenart U."/>
            <person name="Aleksandrzak-Piekarczyk T."/>
            <person name="Szatraj K."/>
            <person name="Zielenkiewicz U."/>
            <person name="Pilsyk S."/>
            <person name="Malc E."/>
            <person name="Mieczkowski P."/>
            <person name="Kruszewska J.S."/>
            <person name="Biernat P."/>
            <person name="Pawlowska J."/>
        </authorList>
    </citation>
    <scope>NUCLEOTIDE SEQUENCE</scope>
    <source>
        <strain evidence="3">WA0000051536</strain>
    </source>
</reference>
<feature type="compositionally biased region" description="Basic residues" evidence="2">
    <location>
        <begin position="10"/>
        <end position="22"/>
    </location>
</feature>
<evidence type="ECO:0000313" key="3">
    <source>
        <dbReference type="EMBL" id="KAG2189338.1"/>
    </source>
</evidence>
<keyword evidence="1" id="KW-0648">Protein biosynthesis</keyword>
<dbReference type="GO" id="GO:0003743">
    <property type="term" value="F:translation initiation factor activity"/>
    <property type="evidence" value="ECO:0007669"/>
    <property type="project" value="UniProtKB-KW"/>
</dbReference>
<dbReference type="GO" id="GO:0016281">
    <property type="term" value="C:eukaryotic translation initiation factor 4F complex"/>
    <property type="evidence" value="ECO:0007669"/>
    <property type="project" value="TreeGrafter"/>
</dbReference>
<evidence type="ECO:0000256" key="2">
    <source>
        <dbReference type="SAM" id="MobiDB-lite"/>
    </source>
</evidence>
<feature type="region of interest" description="Disordered" evidence="2">
    <location>
        <begin position="247"/>
        <end position="270"/>
    </location>
</feature>
<dbReference type="OrthoDB" id="17977at2759"/>
<evidence type="ECO:0000313" key="4">
    <source>
        <dbReference type="Proteomes" id="UP000612746"/>
    </source>
</evidence>
<protein>
    <submittedName>
        <fullName evidence="3">Uncharacterized protein</fullName>
    </submittedName>
</protein>
<dbReference type="InterPro" id="IPR023398">
    <property type="entry name" value="TIF_eIF4e-like"/>
</dbReference>
<dbReference type="GO" id="GO:0000340">
    <property type="term" value="F:RNA 7-methylguanosine cap binding"/>
    <property type="evidence" value="ECO:0007669"/>
    <property type="project" value="TreeGrafter"/>
</dbReference>
<comment type="caution">
    <text evidence="3">The sequence shown here is derived from an EMBL/GenBank/DDBJ whole genome shotgun (WGS) entry which is preliminary data.</text>
</comment>
<name>A0A8H7URG5_9FUNG</name>
<dbReference type="PANTHER" id="PTHR11960">
    <property type="entry name" value="EUKARYOTIC TRANSLATION INITIATION FACTOR 4E RELATED"/>
    <property type="match status" value="1"/>
</dbReference>
<dbReference type="Proteomes" id="UP000612746">
    <property type="component" value="Unassembled WGS sequence"/>
</dbReference>
<feature type="region of interest" description="Disordered" evidence="2">
    <location>
        <begin position="210"/>
        <end position="235"/>
    </location>
</feature>
<dbReference type="AlphaFoldDB" id="A0A8H7URG5"/>
<feature type="compositionally biased region" description="Low complexity" evidence="2">
    <location>
        <begin position="254"/>
        <end position="267"/>
    </location>
</feature>
<proteinExistence type="inferred from homology"/>
<accession>A0A8H7URG5</accession>
<dbReference type="Gene3D" id="3.30.760.10">
    <property type="entry name" value="RNA Cap, Translation Initiation Factor Eif4e"/>
    <property type="match status" value="1"/>
</dbReference>
<gene>
    <name evidence="3" type="ORF">INT44_004480</name>
</gene>
<keyword evidence="1" id="KW-0396">Initiation factor</keyword>
<sequence length="612" mass="68182">MYSNQPGRGRPPRKSPQSHRPHSTGGRSMGPSRLYSQHFQRRRFSVPSDTPDMCLAKWESEQNIFSDYAVRGNLTLKLPRHGLHNLLNWTNGTGHRRRKSMLSDMLPKDTQLQTRSKLPLAFPSPAYTRRKSRSEHEHVVPNANLVVNNTDTSSSSNQELHWIEQWTPPPLSPTDELVKYGNSLYTSEETSENNSCSDVSQVASLGATLNGFTPTPKNEDITEAFGDDNTGKQGNTAITLNELDNVEKSPPVSASPHSPTLASSSSSGKVELAVNAQEVSDVLSTNGPPDAANDHDDIQHQPENESLVLDAPPQSLADAPADNGPVESTVVSNDVEMKEATVPEDNADISRDIREQDATTMEVASSSPPIDHDVAHEVVENPVAVQDEMEFPHTPLNSIKEEEMVPEVPIWADAEKMLEHPTEFQKAVAYLKENGIAFDSSLPLLHNVILYFSDTSTAKSKSANSYSSTIRPMFMCETVWQFSSRWRKFKDRFSAPSQMMPNQNLYFFRQGVEPMWEDPINAKGGRMTLSPTKMALDEIWEVVLAAFVGGTCNNSVVGVVMSRRGRGDRIEIWMDEQGREASDEVKSLLSRYLPPLIQDIVQLAKYKKHFDR</sequence>
<dbReference type="SUPFAM" id="SSF55418">
    <property type="entry name" value="eIF4e-like"/>
    <property type="match status" value="1"/>
</dbReference>
<evidence type="ECO:0000256" key="1">
    <source>
        <dbReference type="RuleBase" id="RU004374"/>
    </source>
</evidence>